<dbReference type="Pfam" id="PF04248">
    <property type="entry name" value="NTP_transf_9"/>
    <property type="match status" value="1"/>
</dbReference>
<dbReference type="InParanoid" id="A0A7J6ITB3"/>
<reference evidence="2 3" key="2">
    <citation type="submission" date="2020-04" db="EMBL/GenBank/DDBJ databases">
        <title>Genome sequencing and assembly of multiple isolates from the Colletotrichum gloeosporioides species complex.</title>
        <authorList>
            <person name="Gan P."/>
            <person name="Shirasu K."/>
        </authorList>
    </citation>
    <scope>NUCLEOTIDE SEQUENCE [LARGE SCALE GENOMIC DNA]</scope>
    <source>
        <strain evidence="2 3">Nara gc5</strain>
    </source>
</reference>
<dbReference type="EMBL" id="ANPB02000006">
    <property type="protein sequence ID" value="KAF4480324.1"/>
    <property type="molecule type" value="Genomic_DNA"/>
</dbReference>
<gene>
    <name evidence="2" type="ORF">CGGC5_v011230</name>
</gene>
<evidence type="ECO:0000313" key="3">
    <source>
        <dbReference type="Proteomes" id="UP000011096"/>
    </source>
</evidence>
<proteinExistence type="predicted"/>
<comment type="caution">
    <text evidence="2">The sequence shown here is derived from an EMBL/GenBank/DDBJ whole genome shotgun (WGS) entry which is preliminary data.</text>
</comment>
<feature type="domain" description="DUF427" evidence="1">
    <location>
        <begin position="1"/>
        <end position="90"/>
    </location>
</feature>
<evidence type="ECO:0000313" key="2">
    <source>
        <dbReference type="EMBL" id="KAF4480324.1"/>
    </source>
</evidence>
<dbReference type="RefSeq" id="XP_031891323.2">
    <property type="nucleotide sequence ID" value="XM_032028654.2"/>
</dbReference>
<keyword evidence="3" id="KW-1185">Reference proteome</keyword>
<sequence>MIADTKDAYWVLETHHPPTYYLPSTSINVPLTPTQRSTYCEWKGAATYYAITAPRTSNVQEPQVVSNRIWSYNSPTPGFDAIKGYLSFYAGPWDCFVDGELVEPQPGDFYGGWVTSDIEGIVKGAHVQKSKATQAAHATGRGRLEDKGSFATEGTVHCVWPSVIVLELASPPRSSRCHLRQTKVFHSHSALEDIN</sequence>
<protein>
    <recommendedName>
        <fullName evidence="1">DUF427 domain-containing protein</fullName>
    </recommendedName>
</protein>
<dbReference type="Gene3D" id="2.170.150.40">
    <property type="entry name" value="Domain of unknown function (DUF427)"/>
    <property type="match status" value="1"/>
</dbReference>
<dbReference type="InterPro" id="IPR007361">
    <property type="entry name" value="DUF427"/>
</dbReference>
<dbReference type="OrthoDB" id="18996at2759"/>
<accession>A0A7J6ITB3</accession>
<dbReference type="PANTHER" id="PTHR43058:SF1">
    <property type="entry name" value="DUF427 DOMAIN-CONTAINING PROTEIN"/>
    <property type="match status" value="1"/>
</dbReference>
<dbReference type="GeneID" id="43612751"/>
<dbReference type="InterPro" id="IPR038694">
    <property type="entry name" value="DUF427_sf"/>
</dbReference>
<dbReference type="PANTHER" id="PTHR43058">
    <property type="entry name" value="SLR0655 PROTEIN"/>
    <property type="match status" value="1"/>
</dbReference>
<dbReference type="AlphaFoldDB" id="A0A7J6ITB3"/>
<evidence type="ECO:0000259" key="1">
    <source>
        <dbReference type="Pfam" id="PF04248"/>
    </source>
</evidence>
<name>A0A7J6ITB3_COLFN</name>
<dbReference type="Proteomes" id="UP000011096">
    <property type="component" value="Unassembled WGS sequence"/>
</dbReference>
<organism evidence="2 3">
    <name type="scientific">Colletotrichum fructicola (strain Nara gc5)</name>
    <name type="common">Anthracnose fungus</name>
    <name type="synonym">Colletotrichum gloeosporioides (strain Nara gc5)</name>
    <dbReference type="NCBI Taxonomy" id="1213859"/>
    <lineage>
        <taxon>Eukaryota</taxon>
        <taxon>Fungi</taxon>
        <taxon>Dikarya</taxon>
        <taxon>Ascomycota</taxon>
        <taxon>Pezizomycotina</taxon>
        <taxon>Sordariomycetes</taxon>
        <taxon>Hypocreomycetidae</taxon>
        <taxon>Glomerellales</taxon>
        <taxon>Glomerellaceae</taxon>
        <taxon>Colletotrichum</taxon>
        <taxon>Colletotrichum gloeosporioides species complex</taxon>
    </lineage>
</organism>
<reference evidence="2 3" key="1">
    <citation type="submission" date="2012-08" db="EMBL/GenBank/DDBJ databases">
        <authorList>
            <person name="Gan P.H.P."/>
            <person name="Ikeda K."/>
            <person name="Irieda H."/>
            <person name="Narusaka M."/>
            <person name="O'Connell R.J."/>
            <person name="Narusaka Y."/>
            <person name="Takano Y."/>
            <person name="Kubo Y."/>
            <person name="Shirasu K."/>
        </authorList>
    </citation>
    <scope>NUCLEOTIDE SEQUENCE [LARGE SCALE GENOMIC DNA]</scope>
    <source>
        <strain evidence="2 3">Nara gc5</strain>
    </source>
</reference>